<accession>A0AAD7T4C8</accession>
<evidence type="ECO:0000313" key="2">
    <source>
        <dbReference type="Proteomes" id="UP001221898"/>
    </source>
</evidence>
<organism evidence="1 2">
    <name type="scientific">Aldrovandia affinis</name>
    <dbReference type="NCBI Taxonomy" id="143900"/>
    <lineage>
        <taxon>Eukaryota</taxon>
        <taxon>Metazoa</taxon>
        <taxon>Chordata</taxon>
        <taxon>Craniata</taxon>
        <taxon>Vertebrata</taxon>
        <taxon>Euteleostomi</taxon>
        <taxon>Actinopterygii</taxon>
        <taxon>Neopterygii</taxon>
        <taxon>Teleostei</taxon>
        <taxon>Notacanthiformes</taxon>
        <taxon>Halosauridae</taxon>
        <taxon>Aldrovandia</taxon>
    </lineage>
</organism>
<reference evidence="1" key="1">
    <citation type="journal article" date="2023" name="Science">
        <title>Genome structures resolve the early diversification of teleost fishes.</title>
        <authorList>
            <person name="Parey E."/>
            <person name="Louis A."/>
            <person name="Montfort J."/>
            <person name="Bouchez O."/>
            <person name="Roques C."/>
            <person name="Iampietro C."/>
            <person name="Lluch J."/>
            <person name="Castinel A."/>
            <person name="Donnadieu C."/>
            <person name="Desvignes T."/>
            <person name="Floi Bucao C."/>
            <person name="Jouanno E."/>
            <person name="Wen M."/>
            <person name="Mejri S."/>
            <person name="Dirks R."/>
            <person name="Jansen H."/>
            <person name="Henkel C."/>
            <person name="Chen W.J."/>
            <person name="Zahm M."/>
            <person name="Cabau C."/>
            <person name="Klopp C."/>
            <person name="Thompson A.W."/>
            <person name="Robinson-Rechavi M."/>
            <person name="Braasch I."/>
            <person name="Lecointre G."/>
            <person name="Bobe J."/>
            <person name="Postlethwait J.H."/>
            <person name="Berthelot C."/>
            <person name="Roest Crollius H."/>
            <person name="Guiguen Y."/>
        </authorList>
    </citation>
    <scope>NUCLEOTIDE SEQUENCE</scope>
    <source>
        <strain evidence="1">NC1722</strain>
    </source>
</reference>
<name>A0AAD7T4C8_9TELE</name>
<dbReference type="AlphaFoldDB" id="A0AAD7T4C8"/>
<dbReference type="EMBL" id="JAINUG010000015">
    <property type="protein sequence ID" value="KAJ8413718.1"/>
    <property type="molecule type" value="Genomic_DNA"/>
</dbReference>
<protein>
    <submittedName>
        <fullName evidence="1">Uncharacterized protein</fullName>
    </submittedName>
</protein>
<proteinExistence type="predicted"/>
<evidence type="ECO:0000313" key="1">
    <source>
        <dbReference type="EMBL" id="KAJ8413718.1"/>
    </source>
</evidence>
<sequence>MECVSFTSGLSRGWRSPALLGHTSHLQYAPEPAGLLTWGECGEVRRSSGYTPALRCFQRVRAHALGLVSQQSTRLKEQRRDAGEHWDPTW</sequence>
<keyword evidence="2" id="KW-1185">Reference proteome</keyword>
<gene>
    <name evidence="1" type="ORF">AAFF_G00082250</name>
</gene>
<comment type="caution">
    <text evidence="1">The sequence shown here is derived from an EMBL/GenBank/DDBJ whole genome shotgun (WGS) entry which is preliminary data.</text>
</comment>
<dbReference type="Proteomes" id="UP001221898">
    <property type="component" value="Unassembled WGS sequence"/>
</dbReference>